<dbReference type="OrthoDB" id="10061052at2759"/>
<dbReference type="InParanoid" id="A0A6J2P8B4"/>
<reference evidence="2" key="1">
    <citation type="submission" date="2025-08" db="UniProtKB">
        <authorList>
            <consortium name="RefSeq"/>
        </authorList>
    </citation>
    <scope>IDENTIFICATION</scope>
</reference>
<protein>
    <submittedName>
        <fullName evidence="2">General transcription factor II-I repeat domain-containing protein 2-like</fullName>
    </submittedName>
</protein>
<keyword evidence="1" id="KW-1185">Reference proteome</keyword>
<dbReference type="PANTHER" id="PTHR45913">
    <property type="entry name" value="EPM2A-INTERACTING PROTEIN 1"/>
    <property type="match status" value="1"/>
</dbReference>
<dbReference type="InterPro" id="IPR012337">
    <property type="entry name" value="RNaseH-like_sf"/>
</dbReference>
<evidence type="ECO:0000313" key="1">
    <source>
        <dbReference type="Proteomes" id="UP000504630"/>
    </source>
</evidence>
<dbReference type="Proteomes" id="UP000504630">
    <property type="component" value="Unplaced"/>
</dbReference>
<dbReference type="GeneID" id="115004671"/>
<proteinExistence type="predicted"/>
<dbReference type="PANTHER" id="PTHR45913:SF9">
    <property type="entry name" value="GENERAL TRANSCRIPTION FACTOR II-I REPEAT DOMAIN-CONTAINING PROTEIN 2-LIKE-RELATED"/>
    <property type="match status" value="1"/>
</dbReference>
<dbReference type="AlphaFoldDB" id="A0A6J2P8B4"/>
<dbReference type="SUPFAM" id="SSF53098">
    <property type="entry name" value="Ribonuclease H-like"/>
    <property type="match status" value="1"/>
</dbReference>
<dbReference type="KEGG" id="cgob:115004671"/>
<accession>A0A6J2P8B4</accession>
<evidence type="ECO:0000313" key="2">
    <source>
        <dbReference type="RefSeq" id="XP_029282228.1"/>
    </source>
</evidence>
<organism evidence="1 2">
    <name type="scientific">Cottoperca gobio</name>
    <name type="common">Frogmouth</name>
    <name type="synonym">Aphritis gobio</name>
    <dbReference type="NCBI Taxonomy" id="56716"/>
    <lineage>
        <taxon>Eukaryota</taxon>
        <taxon>Metazoa</taxon>
        <taxon>Chordata</taxon>
        <taxon>Craniata</taxon>
        <taxon>Vertebrata</taxon>
        <taxon>Euteleostomi</taxon>
        <taxon>Actinopterygii</taxon>
        <taxon>Neopterygii</taxon>
        <taxon>Teleostei</taxon>
        <taxon>Neoteleostei</taxon>
        <taxon>Acanthomorphata</taxon>
        <taxon>Eupercaria</taxon>
        <taxon>Perciformes</taxon>
        <taxon>Notothenioidei</taxon>
        <taxon>Bovichtidae</taxon>
        <taxon>Cottoperca</taxon>
    </lineage>
</organism>
<dbReference type="RefSeq" id="XP_029282228.1">
    <property type="nucleotide sequence ID" value="XM_029426368.1"/>
</dbReference>
<name>A0A6J2P8B4_COTGO</name>
<sequence length="335" mass="38438">MLTTLASSQHKNGRLLLRGWRLIYTLSRQTAIQESSTKASVLLAFKLAKASKPFSEGEFLKECMVETSELLCPESKGKFETISLSRRTVTRRVELLDEDIVSELNKKAESFKLYSLALDESNDIKDPAQLLIFIRGINDSLEITEELLSMESLKGKTRGEDLYEQVSAVIERMKLPWSKLVSVTTDGSPNLTGKNVGLLKRIQDKVKEENPDQDVIFLHCIIHQESLCKSVLQLNHVVDPVVKLVNFIRARGLNHHQFITFLEETDVDHQDLLYHSRVRWLSLGKVCQRVWELKEEIRSFLEQMGKSDEFPELSDTDWLCDFAFAVDILSHMNER</sequence>
<gene>
    <name evidence="2" type="primary">LOC115004671</name>
</gene>